<proteinExistence type="predicted"/>
<evidence type="ECO:0000313" key="3">
    <source>
        <dbReference type="Proteomes" id="UP001060070"/>
    </source>
</evidence>
<gene>
    <name evidence="2" type="ORF">LRP29_17025</name>
</gene>
<name>A0AB38T2N9_9HYPH</name>
<accession>A0AB38T2N9</accession>
<dbReference type="RefSeq" id="WP_024501470.1">
    <property type="nucleotide sequence ID" value="NZ_CP088147.1"/>
</dbReference>
<evidence type="ECO:0000313" key="2">
    <source>
        <dbReference type="EMBL" id="UTU49215.1"/>
    </source>
</evidence>
<dbReference type="Proteomes" id="UP001060070">
    <property type="component" value="Chromosome"/>
</dbReference>
<feature type="region of interest" description="Disordered" evidence="1">
    <location>
        <begin position="104"/>
        <end position="132"/>
    </location>
</feature>
<reference evidence="2 3" key="1">
    <citation type="journal article" date="2022" name="Microbiol. Resour. Announc.">
        <title>Complete Genome Sequence of Mesorhizobium ciceri Strain R30, a Rhizobium Used as a Commercial Inoculant for Chickpea in Argentina.</title>
        <authorList>
            <person name="Foresto E."/>
            <person name="Revale S."/>
            <person name="Primo E."/>
            <person name="Nievas F."/>
            <person name="Carezzano E."/>
            <person name="Puente M."/>
            <person name="Alzari P."/>
            <person name="Mart M."/>
            <person name="Ben-Assaya M."/>
            <person name="Mornico D."/>
            <person name="Santoro M."/>
            <person name="Mart F."/>
            <person name="Giordano W."/>
            <person name="Bogino P."/>
        </authorList>
    </citation>
    <scope>NUCLEOTIDE SEQUENCE [LARGE SCALE GENOMIC DNA]</scope>
    <source>
        <strain evidence="2 3">R30</strain>
    </source>
</reference>
<dbReference type="AlphaFoldDB" id="A0AB38T2N9"/>
<protein>
    <recommendedName>
        <fullName evidence="4">Cell division protein FtsL</fullName>
    </recommendedName>
</protein>
<keyword evidence="3" id="KW-1185">Reference proteome</keyword>
<organism evidence="2 3">
    <name type="scientific">Mesorhizobium ciceri</name>
    <dbReference type="NCBI Taxonomy" id="39645"/>
    <lineage>
        <taxon>Bacteria</taxon>
        <taxon>Pseudomonadati</taxon>
        <taxon>Pseudomonadota</taxon>
        <taxon>Alphaproteobacteria</taxon>
        <taxon>Hyphomicrobiales</taxon>
        <taxon>Phyllobacteriaceae</taxon>
        <taxon>Mesorhizobium</taxon>
    </lineage>
</organism>
<sequence>MFRTSDIVLIAVMVAVAALTYKAKREAEEQLAAVQKIHAQIRYEEDTIDLLKADWSLLTQPSRLQKLAELYKSQLELEPVSARQIGGVGDLPAKSLDIQDILSGRQGGMADSSGGKAPSDGRDPVMTGGIAQ</sequence>
<evidence type="ECO:0008006" key="4">
    <source>
        <dbReference type="Google" id="ProtNLM"/>
    </source>
</evidence>
<evidence type="ECO:0000256" key="1">
    <source>
        <dbReference type="SAM" id="MobiDB-lite"/>
    </source>
</evidence>
<dbReference type="EMBL" id="CP088147">
    <property type="protein sequence ID" value="UTU49215.1"/>
    <property type="molecule type" value="Genomic_DNA"/>
</dbReference>